<evidence type="ECO:0000256" key="10">
    <source>
        <dbReference type="ARBA" id="ARBA00023264"/>
    </source>
</evidence>
<comment type="similarity">
    <text evidence="1 11 15">Belongs to the NAD-dependent glycerol-3-phosphate dehydrogenase family.</text>
</comment>
<keyword evidence="3 11" id="KW-0444">Lipid biosynthesis</keyword>
<dbReference type="PANTHER" id="PTHR11728">
    <property type="entry name" value="GLYCEROL-3-PHOSPHATE DEHYDROGENASE"/>
    <property type="match status" value="1"/>
</dbReference>
<proteinExistence type="inferred from homology"/>
<dbReference type="Gene3D" id="1.10.1040.10">
    <property type="entry name" value="N-(1-d-carboxylethyl)-l-norvaline Dehydrogenase, domain 2"/>
    <property type="match status" value="1"/>
</dbReference>
<dbReference type="InterPro" id="IPR011128">
    <property type="entry name" value="G3P_DH_NAD-dep_N"/>
</dbReference>
<dbReference type="AlphaFoldDB" id="A0A7C3KJW8"/>
<dbReference type="PIRSF" id="PIRSF000114">
    <property type="entry name" value="Glycerol-3-P_dh"/>
    <property type="match status" value="1"/>
</dbReference>
<reference evidence="19" key="1">
    <citation type="journal article" date="2020" name="mSystems">
        <title>Genome- and Community-Level Interaction Insights into Carbon Utilization and Element Cycling Functions of Hydrothermarchaeota in Hydrothermal Sediment.</title>
        <authorList>
            <person name="Zhou Z."/>
            <person name="Liu Y."/>
            <person name="Xu W."/>
            <person name="Pan J."/>
            <person name="Luo Z.H."/>
            <person name="Li M."/>
        </authorList>
    </citation>
    <scope>NUCLEOTIDE SEQUENCE [LARGE SCALE GENOMIC DNA]</scope>
    <source>
        <strain evidence="19">SpSt-418</strain>
    </source>
</reference>
<dbReference type="GO" id="GO:0051287">
    <property type="term" value="F:NAD binding"/>
    <property type="evidence" value="ECO:0007669"/>
    <property type="project" value="InterPro"/>
</dbReference>
<dbReference type="InterPro" id="IPR036291">
    <property type="entry name" value="NAD(P)-bd_dom_sf"/>
</dbReference>
<keyword evidence="5 11" id="KW-0521">NADP</keyword>
<feature type="binding site" evidence="11">
    <location>
        <position position="242"/>
    </location>
    <ligand>
        <name>NADPH</name>
        <dbReference type="ChEBI" id="CHEBI:57783"/>
    </ligand>
</feature>
<evidence type="ECO:0000256" key="5">
    <source>
        <dbReference type="ARBA" id="ARBA00022857"/>
    </source>
</evidence>
<dbReference type="NCBIfam" id="NF000942">
    <property type="entry name" value="PRK00094.1-4"/>
    <property type="match status" value="1"/>
</dbReference>
<dbReference type="GO" id="GO:0006650">
    <property type="term" value="P:glycerophospholipid metabolic process"/>
    <property type="evidence" value="ECO:0007669"/>
    <property type="project" value="UniProtKB-UniRule"/>
</dbReference>
<evidence type="ECO:0000256" key="1">
    <source>
        <dbReference type="ARBA" id="ARBA00011009"/>
    </source>
</evidence>
<evidence type="ECO:0000256" key="9">
    <source>
        <dbReference type="ARBA" id="ARBA00023209"/>
    </source>
</evidence>
<evidence type="ECO:0000256" key="4">
    <source>
        <dbReference type="ARBA" id="ARBA00022741"/>
    </source>
</evidence>
<accession>A0A7C3KJW8</accession>
<dbReference type="GO" id="GO:0005829">
    <property type="term" value="C:cytosol"/>
    <property type="evidence" value="ECO:0007669"/>
    <property type="project" value="TreeGrafter"/>
</dbReference>
<comment type="subcellular location">
    <subcellularLocation>
        <location evidence="11">Cytoplasm</location>
    </subcellularLocation>
</comment>
<feature type="binding site" evidence="11">
    <location>
        <position position="127"/>
    </location>
    <ligand>
        <name>NADPH</name>
        <dbReference type="ChEBI" id="CHEBI:57783"/>
    </ligand>
</feature>
<feature type="domain" description="Glycerol-3-phosphate dehydrogenase NAD-dependent N-terminal" evidence="17">
    <location>
        <begin position="13"/>
        <end position="43"/>
    </location>
</feature>
<dbReference type="InterPro" id="IPR008927">
    <property type="entry name" value="6-PGluconate_DH-like_C_sf"/>
</dbReference>
<dbReference type="PRINTS" id="PR00077">
    <property type="entry name" value="GPDHDRGNASE"/>
</dbReference>
<dbReference type="NCBIfam" id="NF000940">
    <property type="entry name" value="PRK00094.1-2"/>
    <property type="match status" value="1"/>
</dbReference>
<dbReference type="HAMAP" id="MF_00394">
    <property type="entry name" value="NAD_Glyc3P_dehydrog"/>
    <property type="match status" value="1"/>
</dbReference>
<evidence type="ECO:0000256" key="8">
    <source>
        <dbReference type="ARBA" id="ARBA00023098"/>
    </source>
</evidence>
<dbReference type="InterPro" id="IPR006109">
    <property type="entry name" value="G3P_DH_NAD-dep_C"/>
</dbReference>
<evidence type="ECO:0000256" key="16">
    <source>
        <dbReference type="RuleBase" id="RU000439"/>
    </source>
</evidence>
<keyword evidence="6 11" id="KW-0560">Oxidoreductase</keyword>
<feature type="binding site" evidence="11">
    <location>
        <position position="42"/>
    </location>
    <ligand>
        <name>NADPH</name>
        <dbReference type="ChEBI" id="CHEBI:57783"/>
    </ligand>
</feature>
<evidence type="ECO:0000256" key="14">
    <source>
        <dbReference type="PIRSR" id="PIRSR000114-3"/>
    </source>
</evidence>
<dbReference type="GO" id="GO:0005975">
    <property type="term" value="P:carbohydrate metabolic process"/>
    <property type="evidence" value="ECO:0007669"/>
    <property type="project" value="InterPro"/>
</dbReference>
<evidence type="ECO:0000256" key="7">
    <source>
        <dbReference type="ARBA" id="ARBA00023027"/>
    </source>
</evidence>
<gene>
    <name evidence="11" type="primary">gpsA</name>
    <name evidence="19" type="ORF">ENR64_28675</name>
</gene>
<feature type="binding site" evidence="11">
    <location>
        <position position="178"/>
    </location>
    <ligand>
        <name>sn-glycerol 3-phosphate</name>
        <dbReference type="ChEBI" id="CHEBI:57597"/>
    </ligand>
</feature>
<feature type="binding site" evidence="14">
    <location>
        <position position="242"/>
    </location>
    <ligand>
        <name>NAD(+)</name>
        <dbReference type="ChEBI" id="CHEBI:57540"/>
    </ligand>
</feature>
<name>A0A7C3KJW8_9CYAN</name>
<feature type="binding site" evidence="11">
    <location>
        <position position="268"/>
    </location>
    <ligand>
        <name>NADPH</name>
        <dbReference type="ChEBI" id="CHEBI:57783"/>
    </ligand>
</feature>
<evidence type="ECO:0000313" key="19">
    <source>
        <dbReference type="EMBL" id="HFN01646.1"/>
    </source>
</evidence>
<feature type="binding site" evidence="11">
    <location>
        <position position="90"/>
    </location>
    <ligand>
        <name>sn-glycerol 3-phosphate</name>
        <dbReference type="ChEBI" id="CHEBI:57597"/>
    </ligand>
</feature>
<dbReference type="FunFam" id="3.40.50.720:FF:001174">
    <property type="entry name" value="Glycerol-3-phosphate dehydrogenase [NAD(P)+]"/>
    <property type="match status" value="1"/>
</dbReference>
<comment type="caution">
    <text evidence="11">Lacks conserved residue(s) required for the propagation of feature annotation.</text>
</comment>
<dbReference type="FunFam" id="1.10.1040.10:FF:000001">
    <property type="entry name" value="Glycerol-3-phosphate dehydrogenase [NAD(P)+]"/>
    <property type="match status" value="1"/>
</dbReference>
<feature type="binding site" evidence="11">
    <location>
        <position position="242"/>
    </location>
    <ligand>
        <name>sn-glycerol 3-phosphate</name>
        <dbReference type="ChEBI" id="CHEBI:57597"/>
    </ligand>
</feature>
<evidence type="ECO:0000256" key="3">
    <source>
        <dbReference type="ARBA" id="ARBA00022516"/>
    </source>
</evidence>
<dbReference type="PANTHER" id="PTHR11728:SF1">
    <property type="entry name" value="GLYCEROL-3-PHOSPHATE DEHYDROGENASE [NAD(+)] 2, CHLOROPLASTIC"/>
    <property type="match status" value="1"/>
</dbReference>
<keyword evidence="8 11" id="KW-0443">Lipid metabolism</keyword>
<comment type="caution">
    <text evidence="19">The sequence shown here is derived from an EMBL/GenBank/DDBJ whole genome shotgun (WGS) entry which is preliminary data.</text>
</comment>
<evidence type="ECO:0000256" key="6">
    <source>
        <dbReference type="ARBA" id="ARBA00023002"/>
    </source>
</evidence>
<evidence type="ECO:0000256" key="2">
    <source>
        <dbReference type="ARBA" id="ARBA00022490"/>
    </source>
</evidence>
<comment type="pathway">
    <text evidence="11">Membrane lipid metabolism; glycerophospholipid metabolism.</text>
</comment>
<dbReference type="SUPFAM" id="SSF51735">
    <property type="entry name" value="NAD(P)-binding Rossmann-fold domains"/>
    <property type="match status" value="1"/>
</dbReference>
<feature type="binding site" evidence="11">
    <location>
        <position position="231"/>
    </location>
    <ligand>
        <name>sn-glycerol 3-phosphate</name>
        <dbReference type="ChEBI" id="CHEBI:57597"/>
    </ligand>
</feature>
<feature type="domain" description="Glycerol-3-phosphate dehydrogenase NAD-dependent C-terminal" evidence="18">
    <location>
        <begin position="167"/>
        <end position="307"/>
    </location>
</feature>
<feature type="binding site" evidence="11">
    <location>
        <position position="123"/>
    </location>
    <ligand>
        <name>sn-glycerol 3-phosphate</name>
        <dbReference type="ChEBI" id="CHEBI:57597"/>
    </ligand>
</feature>
<feature type="binding site" evidence="13">
    <location>
        <begin position="242"/>
        <end position="243"/>
    </location>
    <ligand>
        <name>substrate</name>
    </ligand>
</feature>
<keyword evidence="7 11" id="KW-0520">NAD</keyword>
<dbReference type="InterPro" id="IPR006168">
    <property type="entry name" value="G3P_DH_NAD-dep"/>
</dbReference>
<feature type="active site" description="Proton acceptor" evidence="11 12">
    <location>
        <position position="178"/>
    </location>
</feature>
<feature type="binding site" evidence="11">
    <location>
        <position position="21"/>
    </location>
    <ligand>
        <name>NADPH</name>
        <dbReference type="ChEBI" id="CHEBI:57783"/>
    </ligand>
</feature>
<feature type="binding site" evidence="13">
    <location>
        <position position="90"/>
    </location>
    <ligand>
        <name>substrate</name>
    </ligand>
</feature>
<dbReference type="EC" id="1.1.1.94" evidence="11"/>
<protein>
    <recommendedName>
        <fullName evidence="11">Glycerol-3-phosphate dehydrogenase [NAD(P)+]</fullName>
        <ecNumber evidence="11">1.1.1.94</ecNumber>
    </recommendedName>
    <alternativeName>
        <fullName evidence="11">NAD(P)(+)-dependent glycerol-3-phosphate dehydrogenase</fullName>
    </alternativeName>
    <alternativeName>
        <fullName evidence="11">NAD(P)H-dependent dihydroxyacetone-phosphate reductase</fullName>
    </alternativeName>
</protein>
<sequence length="320" mass="33740">MTDLLVDAPSFTIAVLGAGAWGSTLAGLAIERGHTVRLWSPRRDRDRLAEVVSDADLIISAVSMRGVRPIVVQMQQQTLPAHVILLSATKGLDADSSANQLPLLPSQIWQQAFPENPVAVLSGPNLAKEIQHKLPAATVVASSIAESAIAVQQAISSSRFRVYTNPDPLGVELGGTLKNVMAIAVGTCDGLQLGMNAKSALITRGLAEMLRLGCRWGGKPETFYGLSGIGDLMATCNSPLSRNYQVGYGLSQGKSLQTILTELEGTSEGVNTTPILVKLANEQGISAPITQQVARLLNGETTPQAAVAALMERESKPELG</sequence>
<dbReference type="NCBIfam" id="NF011212">
    <property type="entry name" value="PRK14619.1"/>
    <property type="match status" value="1"/>
</dbReference>
<evidence type="ECO:0000256" key="12">
    <source>
        <dbReference type="PIRSR" id="PIRSR000114-1"/>
    </source>
</evidence>
<keyword evidence="4 11" id="KW-0547">Nucleotide-binding</keyword>
<comment type="function">
    <text evidence="11">Catalyzes the reduction of the glycolytic intermediate dihydroxyacetone phosphate (DHAP) to sn-glycerol 3-phosphate (G3P), the key precursor for phospholipid synthesis.</text>
</comment>
<evidence type="ECO:0000256" key="15">
    <source>
        <dbReference type="RuleBase" id="RU000437"/>
    </source>
</evidence>
<dbReference type="EMBL" id="DSRU01000430">
    <property type="protein sequence ID" value="HFN01646.1"/>
    <property type="molecule type" value="Genomic_DNA"/>
</dbReference>
<dbReference type="GO" id="GO:0047952">
    <property type="term" value="F:glycerol-3-phosphate dehydrogenase [NAD(P)+] activity"/>
    <property type="evidence" value="ECO:0007669"/>
    <property type="project" value="UniProtKB-UniRule"/>
</dbReference>
<keyword evidence="9 11" id="KW-0594">Phospholipid biosynthesis</keyword>
<comment type="catalytic activity">
    <reaction evidence="11 16">
        <text>sn-glycerol 3-phosphate + NADP(+) = dihydroxyacetone phosphate + NADPH + H(+)</text>
        <dbReference type="Rhea" id="RHEA:11096"/>
        <dbReference type="ChEBI" id="CHEBI:15378"/>
        <dbReference type="ChEBI" id="CHEBI:57597"/>
        <dbReference type="ChEBI" id="CHEBI:57642"/>
        <dbReference type="ChEBI" id="CHEBI:57783"/>
        <dbReference type="ChEBI" id="CHEBI:58349"/>
        <dbReference type="EC" id="1.1.1.94"/>
    </reaction>
</comment>
<evidence type="ECO:0000259" key="18">
    <source>
        <dbReference type="Pfam" id="PF07479"/>
    </source>
</evidence>
<feature type="binding site" evidence="11">
    <location>
        <position position="90"/>
    </location>
    <ligand>
        <name>NADPH</name>
        <dbReference type="ChEBI" id="CHEBI:57783"/>
    </ligand>
</feature>
<evidence type="ECO:0000259" key="17">
    <source>
        <dbReference type="Pfam" id="PF01210"/>
    </source>
</evidence>
<organism evidence="19">
    <name type="scientific">Oscillatoriales cyanobacterium SpSt-418</name>
    <dbReference type="NCBI Taxonomy" id="2282169"/>
    <lineage>
        <taxon>Bacteria</taxon>
        <taxon>Bacillati</taxon>
        <taxon>Cyanobacteriota</taxon>
        <taxon>Cyanophyceae</taxon>
        <taxon>Oscillatoriophycideae</taxon>
        <taxon>Oscillatoriales</taxon>
    </lineage>
</organism>
<feature type="domain" description="Glycerol-3-phosphate dehydrogenase NAD-dependent N-terminal" evidence="17">
    <location>
        <begin position="47"/>
        <end position="144"/>
    </location>
</feature>
<dbReference type="InterPro" id="IPR013328">
    <property type="entry name" value="6PGD_dom2"/>
</dbReference>
<keyword evidence="10 11" id="KW-1208">Phospholipid metabolism</keyword>
<dbReference type="GO" id="GO:0046167">
    <property type="term" value="P:glycerol-3-phosphate biosynthetic process"/>
    <property type="evidence" value="ECO:0007669"/>
    <property type="project" value="UniProtKB-UniRule"/>
</dbReference>
<dbReference type="UniPathway" id="UPA00940"/>
<comment type="catalytic activity">
    <reaction evidence="11">
        <text>sn-glycerol 3-phosphate + NAD(+) = dihydroxyacetone phosphate + NADH + H(+)</text>
        <dbReference type="Rhea" id="RHEA:11092"/>
        <dbReference type="ChEBI" id="CHEBI:15378"/>
        <dbReference type="ChEBI" id="CHEBI:57540"/>
        <dbReference type="ChEBI" id="CHEBI:57597"/>
        <dbReference type="ChEBI" id="CHEBI:57642"/>
        <dbReference type="ChEBI" id="CHEBI:57945"/>
        <dbReference type="EC" id="1.1.1.94"/>
    </reaction>
</comment>
<feature type="binding site" evidence="11">
    <location>
        <position position="243"/>
    </location>
    <ligand>
        <name>sn-glycerol 3-phosphate</name>
        <dbReference type="ChEBI" id="CHEBI:57597"/>
    </ligand>
</feature>
<feature type="binding site" evidence="11">
    <location>
        <position position="241"/>
    </location>
    <ligand>
        <name>sn-glycerol 3-phosphate</name>
        <dbReference type="ChEBI" id="CHEBI:57597"/>
    </ligand>
</feature>
<feature type="binding site" evidence="14">
    <location>
        <position position="127"/>
    </location>
    <ligand>
        <name>NAD(+)</name>
        <dbReference type="ChEBI" id="CHEBI:57540"/>
    </ligand>
</feature>
<keyword evidence="2 11" id="KW-0963">Cytoplasm</keyword>
<dbReference type="GO" id="GO:0046168">
    <property type="term" value="P:glycerol-3-phosphate catabolic process"/>
    <property type="evidence" value="ECO:0007669"/>
    <property type="project" value="InterPro"/>
</dbReference>
<dbReference type="Pfam" id="PF01210">
    <property type="entry name" value="NAD_Gly3P_dh_N"/>
    <property type="match status" value="2"/>
</dbReference>
<dbReference type="Pfam" id="PF07479">
    <property type="entry name" value="NAD_Gly3P_dh_C"/>
    <property type="match status" value="1"/>
</dbReference>
<evidence type="ECO:0000256" key="13">
    <source>
        <dbReference type="PIRSR" id="PIRSR000114-2"/>
    </source>
</evidence>
<feature type="binding site" evidence="14">
    <location>
        <begin position="17"/>
        <end position="22"/>
    </location>
    <ligand>
        <name>NAD(+)</name>
        <dbReference type="ChEBI" id="CHEBI:57540"/>
    </ligand>
</feature>
<evidence type="ECO:0000256" key="11">
    <source>
        <dbReference type="HAMAP-Rule" id="MF_00394"/>
    </source>
</evidence>
<dbReference type="SUPFAM" id="SSF48179">
    <property type="entry name" value="6-phosphogluconate dehydrogenase C-terminal domain-like"/>
    <property type="match status" value="1"/>
</dbReference>
<dbReference type="GO" id="GO:0008654">
    <property type="term" value="P:phospholipid biosynthetic process"/>
    <property type="evidence" value="ECO:0007669"/>
    <property type="project" value="UniProtKB-KW"/>
</dbReference>
<dbReference type="Gene3D" id="3.40.50.720">
    <property type="entry name" value="NAD(P)-binding Rossmann-like Domain"/>
    <property type="match status" value="2"/>
</dbReference>